<dbReference type="AlphaFoldDB" id="J9G2Q9"/>
<accession>J9G2Q9</accession>
<name>J9G2Q9_9ZZZZ</name>
<protein>
    <submittedName>
        <fullName evidence="1">Uncharacterized protein</fullName>
    </submittedName>
</protein>
<comment type="caution">
    <text evidence="1">The sequence shown here is derived from an EMBL/GenBank/DDBJ whole genome shotgun (WGS) entry which is preliminary data.</text>
</comment>
<sequence length="38" mass="4422">MIYTICYNTISRGFTGFEVSIFHLRRTRVCIHNSLNTG</sequence>
<reference evidence="1" key="1">
    <citation type="journal article" date="2012" name="PLoS ONE">
        <title>Gene sets for utilization of primary and secondary nutrition supplies in the distal gut of endangered iberian lynx.</title>
        <authorList>
            <person name="Alcaide M."/>
            <person name="Messina E."/>
            <person name="Richter M."/>
            <person name="Bargiela R."/>
            <person name="Peplies J."/>
            <person name="Huws S.A."/>
            <person name="Newbold C.J."/>
            <person name="Golyshin P.N."/>
            <person name="Simon M.A."/>
            <person name="Lopez G."/>
            <person name="Yakimov M.M."/>
            <person name="Ferrer M."/>
        </authorList>
    </citation>
    <scope>NUCLEOTIDE SEQUENCE</scope>
</reference>
<organism evidence="1">
    <name type="scientific">gut metagenome</name>
    <dbReference type="NCBI Taxonomy" id="749906"/>
    <lineage>
        <taxon>unclassified sequences</taxon>
        <taxon>metagenomes</taxon>
        <taxon>organismal metagenomes</taxon>
    </lineage>
</organism>
<gene>
    <name evidence="1" type="ORF">EVA_10384</name>
</gene>
<evidence type="ECO:0000313" key="1">
    <source>
        <dbReference type="EMBL" id="EJX01507.1"/>
    </source>
</evidence>
<proteinExistence type="predicted"/>
<dbReference type="EMBL" id="AMCI01002930">
    <property type="protein sequence ID" value="EJX01507.1"/>
    <property type="molecule type" value="Genomic_DNA"/>
</dbReference>